<protein>
    <submittedName>
        <fullName evidence="7">Carnitine o-palmitoyltransferase</fullName>
    </submittedName>
</protein>
<dbReference type="Pfam" id="PF00755">
    <property type="entry name" value="Carn_acyltransf"/>
    <property type="match status" value="1"/>
</dbReference>
<dbReference type="PANTHER" id="PTHR22589">
    <property type="entry name" value="CARNITINE O-ACYLTRANSFERASE"/>
    <property type="match status" value="1"/>
</dbReference>
<dbReference type="AlphaFoldDB" id="A0A0P1ATE2"/>
<keyword evidence="8" id="KW-1185">Reference proteome</keyword>
<dbReference type="STRING" id="4781.A0A0P1ATE2"/>
<dbReference type="Proteomes" id="UP000054928">
    <property type="component" value="Unassembled WGS sequence"/>
</dbReference>
<evidence type="ECO:0000313" key="8">
    <source>
        <dbReference type="Proteomes" id="UP000054928"/>
    </source>
</evidence>
<evidence type="ECO:0000256" key="1">
    <source>
        <dbReference type="ARBA" id="ARBA00005232"/>
    </source>
</evidence>
<dbReference type="SUPFAM" id="SSF52777">
    <property type="entry name" value="CoA-dependent acyltransferases"/>
    <property type="match status" value="2"/>
</dbReference>
<evidence type="ECO:0000259" key="6">
    <source>
        <dbReference type="Pfam" id="PF00755"/>
    </source>
</evidence>
<dbReference type="GeneID" id="36395962"/>
<dbReference type="OrthoDB" id="240216at2759"/>
<comment type="similarity">
    <text evidence="1 5">Belongs to the carnitine/choline acetyltransferase family.</text>
</comment>
<organism evidence="7 8">
    <name type="scientific">Plasmopara halstedii</name>
    <name type="common">Downy mildew of sunflower</name>
    <dbReference type="NCBI Taxonomy" id="4781"/>
    <lineage>
        <taxon>Eukaryota</taxon>
        <taxon>Sar</taxon>
        <taxon>Stramenopiles</taxon>
        <taxon>Oomycota</taxon>
        <taxon>Peronosporomycetes</taxon>
        <taxon>Peronosporales</taxon>
        <taxon>Peronosporaceae</taxon>
        <taxon>Plasmopara</taxon>
    </lineage>
</organism>
<evidence type="ECO:0000256" key="4">
    <source>
        <dbReference type="PIRSR" id="PIRSR600542-1"/>
    </source>
</evidence>
<dbReference type="PANTHER" id="PTHR22589:SF16">
    <property type="entry name" value="CARNITINE O-PALMITOYLTRANSFERASE 2, MITOCHONDRIAL"/>
    <property type="match status" value="1"/>
</dbReference>
<evidence type="ECO:0000256" key="2">
    <source>
        <dbReference type="ARBA" id="ARBA00022679"/>
    </source>
</evidence>
<evidence type="ECO:0000256" key="3">
    <source>
        <dbReference type="ARBA" id="ARBA00023315"/>
    </source>
</evidence>
<dbReference type="InterPro" id="IPR042231">
    <property type="entry name" value="Cho/carn_acyl_trans_2"/>
</dbReference>
<dbReference type="GO" id="GO:0005739">
    <property type="term" value="C:mitochondrion"/>
    <property type="evidence" value="ECO:0007669"/>
    <property type="project" value="TreeGrafter"/>
</dbReference>
<dbReference type="InterPro" id="IPR039551">
    <property type="entry name" value="Cho/carn_acyl_trans"/>
</dbReference>
<dbReference type="PROSITE" id="PS00440">
    <property type="entry name" value="ACYLTRANSF_C_2"/>
    <property type="match status" value="1"/>
</dbReference>
<dbReference type="Gene3D" id="3.30.559.70">
    <property type="entry name" value="Choline/Carnitine o-acyltransferase, domain 2"/>
    <property type="match status" value="1"/>
</dbReference>
<sequence length="630" mass="71935">MQRIGRNLRFMRVLPLRPLPARFGAMYSTAGVQQPGWFNRMLLTNEYNLPRLPVPQLERTVQRYLETVRPLVTTKDWEIHSELANSFKDNEGRQLQEILLKRELKQATSRSYPFSYIEEEWDKMYLEGRYENPIHVNPSYGLIEEPDGNLQGMVSRSAAFVRSMVKWWTKVKNSDLEQDKNQCMAGFARQYGTAKVPKKGSDILKSHPRATHIVVLTNFDFFKLDVLSPDGKQLLTQRQLEEQLDYTLNSSLLDDYNKLDLSTLTAEKRDTWAQIREDLVMHHPLNAETLEVIDSALFILVLEHRNPSDASQCIELSLHGQGRHRWFDKLQVMVQPNGHLSINFEHSFSDGTVWNRWLQECWHDMRGSDSGFASLKELPEYTGATKPKKLSWKLSNNLVEEVKQAESHFADFAGNLNLEYLVYTNFAKSNCKQWQLSPDGIAQMALQLAFYRTHGKIAPTYESCSTRLFHHGRTETIRSATPVAEAFVKSVENDVDKKAQRELLFAAVRRHVKMAKAAQKGFGVDRHLTALNSIANLSGIYSKFLTSPVRAESMRFLISSSNVTMPFLNYFSFGAVVPHGYGVGYLLHDKSINISLTNFKNSQISDGGAMKLALKSSLDTIKALADYPVL</sequence>
<feature type="domain" description="Choline/carnitine acyltransferase" evidence="6">
    <location>
        <begin position="52"/>
        <end position="614"/>
    </location>
</feature>
<dbReference type="InterPro" id="IPR000542">
    <property type="entry name" value="Carn_acyl_trans"/>
</dbReference>
<dbReference type="RefSeq" id="XP_024580922.1">
    <property type="nucleotide sequence ID" value="XM_024730667.1"/>
</dbReference>
<feature type="active site" description="Proton acceptor" evidence="4">
    <location>
        <position position="346"/>
    </location>
</feature>
<evidence type="ECO:0000256" key="5">
    <source>
        <dbReference type="RuleBase" id="RU003801"/>
    </source>
</evidence>
<keyword evidence="3 5" id="KW-0012">Acyltransferase</keyword>
<dbReference type="OMA" id="FRMYNIC"/>
<evidence type="ECO:0000313" key="7">
    <source>
        <dbReference type="EMBL" id="CEG44553.1"/>
    </source>
</evidence>
<dbReference type="EMBL" id="CCYD01001204">
    <property type="protein sequence ID" value="CEG44553.1"/>
    <property type="molecule type" value="Genomic_DNA"/>
</dbReference>
<keyword evidence="2 5" id="KW-0808">Transferase</keyword>
<reference evidence="8" key="1">
    <citation type="submission" date="2014-09" db="EMBL/GenBank/DDBJ databases">
        <authorList>
            <person name="Sharma Rahul"/>
            <person name="Thines Marco"/>
        </authorList>
    </citation>
    <scope>NUCLEOTIDE SEQUENCE [LARGE SCALE GENOMIC DNA]</scope>
</reference>
<accession>A0A0P1ATE2</accession>
<dbReference type="GO" id="GO:0006635">
    <property type="term" value="P:fatty acid beta-oxidation"/>
    <property type="evidence" value="ECO:0007669"/>
    <property type="project" value="TreeGrafter"/>
</dbReference>
<dbReference type="InterPro" id="IPR023213">
    <property type="entry name" value="CAT-like_dom_sf"/>
</dbReference>
<dbReference type="GO" id="GO:0004095">
    <property type="term" value="F:carnitine O-palmitoyltransferase activity"/>
    <property type="evidence" value="ECO:0007669"/>
    <property type="project" value="TreeGrafter"/>
</dbReference>
<name>A0A0P1ATE2_PLAHL</name>
<dbReference type="Gene3D" id="3.30.559.10">
    <property type="entry name" value="Chloramphenicol acetyltransferase-like domain"/>
    <property type="match status" value="1"/>
</dbReference>
<proteinExistence type="inferred from homology"/>